<dbReference type="AlphaFoldDB" id="A0A5B3GE58"/>
<name>A0A5B3GE58_9BACT</name>
<keyword evidence="2" id="KW-0732">Signal</keyword>
<evidence type="ECO:0000256" key="1">
    <source>
        <dbReference type="SAM" id="MobiDB-lite"/>
    </source>
</evidence>
<protein>
    <recommendedName>
        <fullName evidence="5">DUF4465 domain-containing protein</fullName>
    </recommendedName>
</protein>
<evidence type="ECO:0008006" key="5">
    <source>
        <dbReference type="Google" id="ProtNLM"/>
    </source>
</evidence>
<sequence length="388" mass="43045">MKLLKFTLISILGLSLCTACGGDGDGGETPGPGKPEGPDKSSTTGIDRFDASNIFSRNTYLPDNTAMQGFNLDSDGSVWYTQLSNTNQAQLNWVRAQPNKTPDVQTENKDYMKLTYFGHGTNTALEEDGADRYLWAGAYGVCNAKGQYWNEKLVGRVKYVKGATVKTNECNDYYYIGDYTDLHPSIDAENDLLTINYGDSKNSSYRCFVIYKLSEAKKAPMTNVTITCTDGFQTDRPASTNPVSVVVRCHDLTTLTPVARPRFLKTGYGASGATYYDWQGYDVHKNRLYYTEGQSNYNLFGSFYSGCSFAYVTVFDFEGNIVEERTQVAVVSDKDKLTQIGVSVFGSLEAEGIKVCKDKLYLGYTARGITADNTKHYQNIFVFDPSSK</sequence>
<organism evidence="3 4">
    <name type="scientific">Alistipes shahii</name>
    <dbReference type="NCBI Taxonomy" id="328814"/>
    <lineage>
        <taxon>Bacteria</taxon>
        <taxon>Pseudomonadati</taxon>
        <taxon>Bacteroidota</taxon>
        <taxon>Bacteroidia</taxon>
        <taxon>Bacteroidales</taxon>
        <taxon>Rikenellaceae</taxon>
        <taxon>Alistipes</taxon>
    </lineage>
</organism>
<feature type="signal peptide" evidence="2">
    <location>
        <begin position="1"/>
        <end position="21"/>
    </location>
</feature>
<proteinExistence type="predicted"/>
<gene>
    <name evidence="3" type="ORF">F2Y13_02760</name>
</gene>
<reference evidence="3 4" key="1">
    <citation type="journal article" date="2019" name="Nat. Med.">
        <title>A library of human gut bacterial isolates paired with longitudinal multiomics data enables mechanistic microbiome research.</title>
        <authorList>
            <person name="Poyet M."/>
            <person name="Groussin M."/>
            <person name="Gibbons S.M."/>
            <person name="Avila-Pacheco J."/>
            <person name="Jiang X."/>
            <person name="Kearney S.M."/>
            <person name="Perrotta A.R."/>
            <person name="Berdy B."/>
            <person name="Zhao S."/>
            <person name="Lieberman T.D."/>
            <person name="Swanson P.K."/>
            <person name="Smith M."/>
            <person name="Roesemann S."/>
            <person name="Alexander J.E."/>
            <person name="Rich S.A."/>
            <person name="Livny J."/>
            <person name="Vlamakis H."/>
            <person name="Clish C."/>
            <person name="Bullock K."/>
            <person name="Deik A."/>
            <person name="Scott J."/>
            <person name="Pierce K.A."/>
            <person name="Xavier R.J."/>
            <person name="Alm E.J."/>
        </authorList>
    </citation>
    <scope>NUCLEOTIDE SEQUENCE [LARGE SCALE GENOMIC DNA]</scope>
    <source>
        <strain evidence="3 4">BIOML-A2</strain>
    </source>
</reference>
<dbReference type="RefSeq" id="WP_149886985.1">
    <property type="nucleotide sequence ID" value="NZ_CATXTW010000040.1"/>
</dbReference>
<dbReference type="EMBL" id="VVXK01000002">
    <property type="protein sequence ID" value="KAA2371727.1"/>
    <property type="molecule type" value="Genomic_DNA"/>
</dbReference>
<evidence type="ECO:0000256" key="2">
    <source>
        <dbReference type="SAM" id="SignalP"/>
    </source>
</evidence>
<feature type="region of interest" description="Disordered" evidence="1">
    <location>
        <begin position="25"/>
        <end position="47"/>
    </location>
</feature>
<feature type="chain" id="PRO_5022934301" description="DUF4465 domain-containing protein" evidence="2">
    <location>
        <begin position="22"/>
        <end position="388"/>
    </location>
</feature>
<evidence type="ECO:0000313" key="3">
    <source>
        <dbReference type="EMBL" id="KAA2371727.1"/>
    </source>
</evidence>
<evidence type="ECO:0000313" key="4">
    <source>
        <dbReference type="Proteomes" id="UP000323567"/>
    </source>
</evidence>
<comment type="caution">
    <text evidence="3">The sequence shown here is derived from an EMBL/GenBank/DDBJ whole genome shotgun (WGS) entry which is preliminary data.</text>
</comment>
<accession>A0A5B3GE58</accession>
<dbReference type="Proteomes" id="UP000323567">
    <property type="component" value="Unassembled WGS sequence"/>
</dbReference>